<feature type="compositionally biased region" description="Basic and acidic residues" evidence="1">
    <location>
        <begin position="100"/>
        <end position="112"/>
    </location>
</feature>
<gene>
    <name evidence="2" type="ORF">B296_00001785</name>
</gene>
<evidence type="ECO:0000256" key="1">
    <source>
        <dbReference type="SAM" id="MobiDB-lite"/>
    </source>
</evidence>
<dbReference type="Proteomes" id="UP000287651">
    <property type="component" value="Unassembled WGS sequence"/>
</dbReference>
<reference evidence="2 3" key="1">
    <citation type="journal article" date="2014" name="Agronomy (Basel)">
        <title>A Draft Genome Sequence for Ensete ventricosum, the Drought-Tolerant Tree Against Hunger.</title>
        <authorList>
            <person name="Harrison J."/>
            <person name="Moore K.A."/>
            <person name="Paszkiewicz K."/>
            <person name="Jones T."/>
            <person name="Grant M."/>
            <person name="Ambacheew D."/>
            <person name="Muzemil S."/>
            <person name="Studholme D.J."/>
        </authorList>
    </citation>
    <scope>NUCLEOTIDE SEQUENCE [LARGE SCALE GENOMIC DNA]</scope>
</reference>
<evidence type="ECO:0000313" key="3">
    <source>
        <dbReference type="Proteomes" id="UP000287651"/>
    </source>
</evidence>
<name>A0A427ABA3_ENSVE</name>
<dbReference type="EMBL" id="AMZH03003081">
    <property type="protein sequence ID" value="RRT73486.1"/>
    <property type="molecule type" value="Genomic_DNA"/>
</dbReference>
<dbReference type="AlphaFoldDB" id="A0A427ABA3"/>
<sequence>MLLPGLTRAFRSANNHRGSEVPPATHPSGPLGALAYSRGIRSPCPEFPLLQSPLERRWACTPISDHYHYTTTLANRLQDTGALINRLSSDNVALQVEVGQPKEEKKEMEARAIKLSSQLA</sequence>
<proteinExistence type="predicted"/>
<organism evidence="2 3">
    <name type="scientific">Ensete ventricosum</name>
    <name type="common">Abyssinian banana</name>
    <name type="synonym">Musa ensete</name>
    <dbReference type="NCBI Taxonomy" id="4639"/>
    <lineage>
        <taxon>Eukaryota</taxon>
        <taxon>Viridiplantae</taxon>
        <taxon>Streptophyta</taxon>
        <taxon>Embryophyta</taxon>
        <taxon>Tracheophyta</taxon>
        <taxon>Spermatophyta</taxon>
        <taxon>Magnoliopsida</taxon>
        <taxon>Liliopsida</taxon>
        <taxon>Zingiberales</taxon>
        <taxon>Musaceae</taxon>
        <taxon>Ensete</taxon>
    </lineage>
</organism>
<evidence type="ECO:0000313" key="2">
    <source>
        <dbReference type="EMBL" id="RRT73486.1"/>
    </source>
</evidence>
<protein>
    <submittedName>
        <fullName evidence="2">Uncharacterized protein</fullName>
    </submittedName>
</protein>
<feature type="region of interest" description="Disordered" evidence="1">
    <location>
        <begin position="99"/>
        <end position="120"/>
    </location>
</feature>
<comment type="caution">
    <text evidence="2">The sequence shown here is derived from an EMBL/GenBank/DDBJ whole genome shotgun (WGS) entry which is preliminary data.</text>
</comment>
<accession>A0A427ABA3</accession>